<evidence type="ECO:0000313" key="9">
    <source>
        <dbReference type="Proteomes" id="UP000652761"/>
    </source>
</evidence>
<name>A0A843TKQ8_COLES</name>
<dbReference type="CDD" id="cd13132">
    <property type="entry name" value="MATE_eukaryotic"/>
    <property type="match status" value="1"/>
</dbReference>
<gene>
    <name evidence="8" type="ORF">Taro_002129</name>
</gene>
<feature type="transmembrane region" description="Helical" evidence="6">
    <location>
        <begin position="400"/>
        <end position="421"/>
    </location>
</feature>
<feature type="transmembrane region" description="Helical" evidence="6">
    <location>
        <begin position="441"/>
        <end position="466"/>
    </location>
</feature>
<feature type="transmembrane region" description="Helical" evidence="6">
    <location>
        <begin position="172"/>
        <end position="193"/>
    </location>
</feature>
<dbReference type="GO" id="GO:0015297">
    <property type="term" value="F:antiporter activity"/>
    <property type="evidence" value="ECO:0007669"/>
    <property type="project" value="InterPro"/>
</dbReference>
<dbReference type="GO" id="GO:0016020">
    <property type="term" value="C:membrane"/>
    <property type="evidence" value="ECO:0007669"/>
    <property type="project" value="UniProtKB-SubCell"/>
</dbReference>
<comment type="subcellular location">
    <subcellularLocation>
        <location evidence="1">Membrane</location>
        <topology evidence="1">Multi-pass membrane protein</topology>
    </subcellularLocation>
</comment>
<feature type="transmembrane region" description="Helical" evidence="6">
    <location>
        <begin position="359"/>
        <end position="380"/>
    </location>
</feature>
<dbReference type="GO" id="GO:1990961">
    <property type="term" value="P:xenobiotic detoxification by transmembrane export across the plasma membrane"/>
    <property type="evidence" value="ECO:0007669"/>
    <property type="project" value="InterPro"/>
</dbReference>
<dbReference type="InterPro" id="IPR002528">
    <property type="entry name" value="MATE_fam"/>
</dbReference>
<keyword evidence="3 6" id="KW-0812">Transmembrane</keyword>
<dbReference type="Pfam" id="PF01554">
    <property type="entry name" value="MatE"/>
    <property type="match status" value="2"/>
</dbReference>
<dbReference type="EMBL" id="NMUH01000048">
    <property type="protein sequence ID" value="MQL69810.1"/>
    <property type="molecule type" value="Genomic_DNA"/>
</dbReference>
<feature type="transmembrane region" description="Helical" evidence="6">
    <location>
        <begin position="222"/>
        <end position="240"/>
    </location>
</feature>
<dbReference type="NCBIfam" id="TIGR00797">
    <property type="entry name" value="matE"/>
    <property type="match status" value="1"/>
</dbReference>
<feature type="region of interest" description="Disordered" evidence="7">
    <location>
        <begin position="50"/>
        <end position="73"/>
    </location>
</feature>
<feature type="transmembrane region" description="Helical" evidence="6">
    <location>
        <begin position="260"/>
        <end position="280"/>
    </location>
</feature>
<keyword evidence="9" id="KW-1185">Reference proteome</keyword>
<dbReference type="AlphaFoldDB" id="A0A843TKQ8"/>
<reference evidence="8" key="1">
    <citation type="submission" date="2017-07" db="EMBL/GenBank/DDBJ databases">
        <title>Taro Niue Genome Assembly and Annotation.</title>
        <authorList>
            <person name="Atibalentja N."/>
            <person name="Keating K."/>
            <person name="Fields C.J."/>
        </authorList>
    </citation>
    <scope>NUCLEOTIDE SEQUENCE</scope>
    <source>
        <strain evidence="8">Niue_2</strain>
        <tissue evidence="8">Leaf</tissue>
    </source>
</reference>
<feature type="transmembrane region" description="Helical" evidence="6">
    <location>
        <begin position="321"/>
        <end position="338"/>
    </location>
</feature>
<proteinExistence type="inferred from homology"/>
<organism evidence="8 9">
    <name type="scientific">Colocasia esculenta</name>
    <name type="common">Wild taro</name>
    <name type="synonym">Arum esculentum</name>
    <dbReference type="NCBI Taxonomy" id="4460"/>
    <lineage>
        <taxon>Eukaryota</taxon>
        <taxon>Viridiplantae</taxon>
        <taxon>Streptophyta</taxon>
        <taxon>Embryophyta</taxon>
        <taxon>Tracheophyta</taxon>
        <taxon>Spermatophyta</taxon>
        <taxon>Magnoliopsida</taxon>
        <taxon>Liliopsida</taxon>
        <taxon>Araceae</taxon>
        <taxon>Aroideae</taxon>
        <taxon>Colocasieae</taxon>
        <taxon>Colocasia</taxon>
    </lineage>
</organism>
<evidence type="ECO:0000256" key="2">
    <source>
        <dbReference type="ARBA" id="ARBA00010199"/>
    </source>
</evidence>
<evidence type="ECO:0000256" key="6">
    <source>
        <dbReference type="RuleBase" id="RU004914"/>
    </source>
</evidence>
<evidence type="ECO:0000256" key="1">
    <source>
        <dbReference type="ARBA" id="ARBA00004141"/>
    </source>
</evidence>
<dbReference type="GO" id="GO:0042910">
    <property type="term" value="F:xenobiotic transmembrane transporter activity"/>
    <property type="evidence" value="ECO:0007669"/>
    <property type="project" value="InterPro"/>
</dbReference>
<comment type="similarity">
    <text evidence="2 6">Belongs to the multi antimicrobial extrusion (MATE) (TC 2.A.66.1) family.</text>
</comment>
<feature type="transmembrane region" description="Helical" evidence="6">
    <location>
        <begin position="287"/>
        <end position="309"/>
    </location>
</feature>
<evidence type="ECO:0000256" key="4">
    <source>
        <dbReference type="ARBA" id="ARBA00022989"/>
    </source>
</evidence>
<protein>
    <recommendedName>
        <fullName evidence="6">Protein DETOXIFICATION</fullName>
    </recommendedName>
    <alternativeName>
        <fullName evidence="6">Multidrug and toxic compound extrusion protein</fullName>
    </alternativeName>
</protein>
<accession>A0A843TKQ8</accession>
<dbReference type="PANTHER" id="PTHR11206">
    <property type="entry name" value="MULTIDRUG RESISTANCE PROTEIN"/>
    <property type="match status" value="1"/>
</dbReference>
<dbReference type="Proteomes" id="UP000652761">
    <property type="component" value="Unassembled WGS sequence"/>
</dbReference>
<sequence>MTVWHALFSVSMLSFQRKYVSSNTFRSLRFEVHRPAQIACREACGRVGVGGPPAASSNSSTHPGRSPDTAPTTAYIPKCRQEIQMGGGGEGTKQSLQCPLLTPGYHDKSLEEAGGGRGDGSVEAVGRARKGEVVLAEAKRVVWLAGPLVSASLLQYCLNVISVMFVGHLGELALSGAAMATSFAGVTGFSLLLGMGSAMDTFCGQAFGAGHHYMLGVHMQRAMLVLTLISIPVAFIWASTGDILLLLGQDPEISSEAGLYARWMIPSLFAYGLLQCYVRYLQAQNVVFPMMISSGITTVFHVLMCWILVFKSNLGNKGAALANAISYWINVLLLATYVKFSPACKKTWTGLSKEALNDVLIYIKLAVPSAVMVCLEFWSFEFLVILSGLLPDPTLETSVLSISLNTSTVVFMIPFGLGAAVSTRVSNELGAGSPQGAQLAVCVAVFMVIMEGLTLGLVMILVHTIWGRLYTNDEKVVENVAKIMPLIAISHLMDGVQSVLSGTARGCGWQRIGAFINLGAYQIVGIPSAVLFAFVLHFGGKVGTLDGNYMWPLHASLFANSNYTTDGLEERGKQYLDSSWMHVFSVDKLPFALSLNGKHGIGQKLALQGWNQPAPYLNWDHPGCSSFRNLISQSLISCGYMLQQGMLGTESITPACLWICFRAKTPLKNITAE</sequence>
<feature type="transmembrane region" description="Helical" evidence="6">
    <location>
        <begin position="519"/>
        <end position="540"/>
    </location>
</feature>
<feature type="transmembrane region" description="Helical" evidence="6">
    <location>
        <begin position="141"/>
        <end position="166"/>
    </location>
</feature>
<dbReference type="InterPro" id="IPR045069">
    <property type="entry name" value="MATE_euk"/>
</dbReference>
<dbReference type="OrthoDB" id="2126698at2759"/>
<keyword evidence="4 6" id="KW-1133">Transmembrane helix</keyword>
<evidence type="ECO:0000256" key="3">
    <source>
        <dbReference type="ARBA" id="ARBA00022692"/>
    </source>
</evidence>
<evidence type="ECO:0000256" key="5">
    <source>
        <dbReference type="ARBA" id="ARBA00023136"/>
    </source>
</evidence>
<comment type="caution">
    <text evidence="8">The sequence shown here is derived from an EMBL/GenBank/DDBJ whole genome shotgun (WGS) entry which is preliminary data.</text>
</comment>
<evidence type="ECO:0000313" key="8">
    <source>
        <dbReference type="EMBL" id="MQL69810.1"/>
    </source>
</evidence>
<keyword evidence="5 6" id="KW-0472">Membrane</keyword>
<evidence type="ECO:0000256" key="7">
    <source>
        <dbReference type="SAM" id="MobiDB-lite"/>
    </source>
</evidence>